<dbReference type="PANTHER" id="PTHR33420">
    <property type="entry name" value="FIMBRIAL SUBUNIT ELFA-RELATED"/>
    <property type="match status" value="1"/>
</dbReference>
<evidence type="ECO:0000259" key="2">
    <source>
        <dbReference type="Pfam" id="PF00419"/>
    </source>
</evidence>
<organism evidence="4 5">
    <name type="scientific">Citrobacter portucalensis</name>
    <dbReference type="NCBI Taxonomy" id="1639133"/>
    <lineage>
        <taxon>Bacteria</taxon>
        <taxon>Pseudomonadati</taxon>
        <taxon>Pseudomonadota</taxon>
        <taxon>Gammaproteobacteria</taxon>
        <taxon>Enterobacterales</taxon>
        <taxon>Enterobacteriaceae</taxon>
        <taxon>Citrobacter</taxon>
        <taxon>Citrobacter freundii complex</taxon>
    </lineage>
</organism>
<name>A0A9X4GJW3_9ENTR</name>
<dbReference type="InterPro" id="IPR036937">
    <property type="entry name" value="Adhesion_dom_fimbrial_sf"/>
</dbReference>
<dbReference type="RefSeq" id="WP_275397285.1">
    <property type="nucleotide sequence ID" value="NZ_JAKIHW010000004.1"/>
</dbReference>
<dbReference type="InterPro" id="IPR054160">
    <property type="entry name" value="MrkD_recept-bd"/>
</dbReference>
<dbReference type="Pfam" id="PF22003">
    <property type="entry name" value="MrkDrd"/>
    <property type="match status" value="1"/>
</dbReference>
<dbReference type="Gene3D" id="2.60.40.3310">
    <property type="match status" value="1"/>
</dbReference>
<dbReference type="GO" id="GO:0009289">
    <property type="term" value="C:pilus"/>
    <property type="evidence" value="ECO:0007669"/>
    <property type="project" value="InterPro"/>
</dbReference>
<dbReference type="SUPFAM" id="SSF49401">
    <property type="entry name" value="Bacterial adhesins"/>
    <property type="match status" value="1"/>
</dbReference>
<dbReference type="PANTHER" id="PTHR33420:SF25">
    <property type="entry name" value="PROTEIN FIMF"/>
    <property type="match status" value="1"/>
</dbReference>
<dbReference type="InterPro" id="IPR008966">
    <property type="entry name" value="Adhesion_dom_sf"/>
</dbReference>
<protein>
    <submittedName>
        <fullName evidence="4">Fimbrial protein</fullName>
    </submittedName>
</protein>
<evidence type="ECO:0000256" key="1">
    <source>
        <dbReference type="SAM" id="SignalP"/>
    </source>
</evidence>
<proteinExistence type="predicted"/>
<sequence>MRRLLKSGGLLLGLWLVSVDAQASCNYANGATSEITGYINFGNVSVQRDASVGSVIATAVTDSYNGGKSIAGCTTEAWTYRWELSKWTSKSSSGGNNVYSTNIPGVGIRITNDASGKVIPYDQSQAAESYVIVRGIKVELIKTGDIAGGTLDTGMLARASVVGQFYFANVTLNGVSTIASESCSVTTNPVNVALGKHDKSEFKGTGSGTSWQTFNIGLNCSKSARINVRIDATADGDATGVPGVIKLDNNPVNASGVGVQLEYFDENNSPQSVQLGQDQYYGSSSSEGDKLIQLQARYYQTTQTIIPGKADATATFTMSYK</sequence>
<evidence type="ECO:0000313" key="5">
    <source>
        <dbReference type="Proteomes" id="UP001147005"/>
    </source>
</evidence>
<dbReference type="Gene3D" id="2.60.40.1090">
    <property type="entry name" value="Fimbrial-type adhesion domain"/>
    <property type="match status" value="1"/>
</dbReference>
<reference evidence="4" key="1">
    <citation type="submission" date="2022-01" db="EMBL/GenBank/DDBJ databases">
        <title>Genetic Characterization of Carbapenem-resistant Citrobacter spp. from China: a multicenter study.</title>
        <authorList>
            <person name="Ye L."/>
        </authorList>
    </citation>
    <scope>NUCLEOTIDE SEQUENCE</scope>
    <source>
        <strain evidence="4">IR5432</strain>
    </source>
</reference>
<dbReference type="GO" id="GO:0043709">
    <property type="term" value="P:cell adhesion involved in single-species biofilm formation"/>
    <property type="evidence" value="ECO:0007669"/>
    <property type="project" value="TreeGrafter"/>
</dbReference>
<gene>
    <name evidence="4" type="ORF">L2111_05190</name>
</gene>
<dbReference type="InterPro" id="IPR050263">
    <property type="entry name" value="Bact_Fimbrial_Adh_Pro"/>
</dbReference>
<feature type="domain" description="MrkD-like receptor binding" evidence="3">
    <location>
        <begin position="39"/>
        <end position="157"/>
    </location>
</feature>
<evidence type="ECO:0000313" key="4">
    <source>
        <dbReference type="EMBL" id="MDE9617479.1"/>
    </source>
</evidence>
<feature type="chain" id="PRO_5040755787" evidence="1">
    <location>
        <begin position="24"/>
        <end position="321"/>
    </location>
</feature>
<keyword evidence="1" id="KW-0732">Signal</keyword>
<accession>A0A9X4GJW3</accession>
<dbReference type="Pfam" id="PF00419">
    <property type="entry name" value="Fimbrial"/>
    <property type="match status" value="1"/>
</dbReference>
<dbReference type="Proteomes" id="UP001147005">
    <property type="component" value="Unassembled WGS sequence"/>
</dbReference>
<feature type="signal peptide" evidence="1">
    <location>
        <begin position="1"/>
        <end position="23"/>
    </location>
</feature>
<evidence type="ECO:0000259" key="3">
    <source>
        <dbReference type="Pfam" id="PF22003"/>
    </source>
</evidence>
<feature type="domain" description="Fimbrial-type adhesion" evidence="2">
    <location>
        <begin position="177"/>
        <end position="321"/>
    </location>
</feature>
<comment type="caution">
    <text evidence="4">The sequence shown here is derived from an EMBL/GenBank/DDBJ whole genome shotgun (WGS) entry which is preliminary data.</text>
</comment>
<dbReference type="AlphaFoldDB" id="A0A9X4GJW3"/>
<dbReference type="InterPro" id="IPR000259">
    <property type="entry name" value="Adhesion_dom_fimbrial"/>
</dbReference>
<dbReference type="EMBL" id="JAKIHW010000004">
    <property type="protein sequence ID" value="MDE9617479.1"/>
    <property type="molecule type" value="Genomic_DNA"/>
</dbReference>